<dbReference type="Pfam" id="PF01855">
    <property type="entry name" value="POR_N"/>
    <property type="match status" value="1"/>
</dbReference>
<dbReference type="EMBL" id="DVIU01000082">
    <property type="protein sequence ID" value="HIS35781.1"/>
    <property type="molecule type" value="Genomic_DNA"/>
</dbReference>
<comment type="caution">
    <text evidence="4">The sequence shown here is derived from an EMBL/GenBank/DDBJ whole genome shotgun (WGS) entry which is preliminary data.</text>
</comment>
<keyword evidence="1" id="KW-0560">Oxidoreductase</keyword>
<protein>
    <submittedName>
        <fullName evidence="4">3-methyl-2-oxobutanoate dehydrogenase subunit VorB</fullName>
    </submittedName>
</protein>
<dbReference type="AlphaFoldDB" id="A0A9D1JMD0"/>
<accession>A0A9D1JMD0</accession>
<dbReference type="PANTHER" id="PTHR43088:SF1">
    <property type="entry name" value="SUBUNIT OF PYRUVATE:FLAVODOXIN OXIDOREDUCTASE"/>
    <property type="match status" value="1"/>
</dbReference>
<reference evidence="4" key="2">
    <citation type="journal article" date="2021" name="PeerJ">
        <title>Extensive microbial diversity within the chicken gut microbiome revealed by metagenomics and culture.</title>
        <authorList>
            <person name="Gilroy R."/>
            <person name="Ravi A."/>
            <person name="Getino M."/>
            <person name="Pursley I."/>
            <person name="Horton D.L."/>
            <person name="Alikhan N.F."/>
            <person name="Baker D."/>
            <person name="Gharbi K."/>
            <person name="Hall N."/>
            <person name="Watson M."/>
            <person name="Adriaenssens E.M."/>
            <person name="Foster-Nyarko E."/>
            <person name="Jarju S."/>
            <person name="Secka A."/>
            <person name="Antonio M."/>
            <person name="Oren A."/>
            <person name="Chaudhuri R.R."/>
            <person name="La Ragione R."/>
            <person name="Hildebrand F."/>
            <person name="Pallen M.J."/>
        </authorList>
    </citation>
    <scope>NUCLEOTIDE SEQUENCE</scope>
    <source>
        <strain evidence="4">6276</strain>
    </source>
</reference>
<evidence type="ECO:0000313" key="5">
    <source>
        <dbReference type="Proteomes" id="UP000823928"/>
    </source>
</evidence>
<dbReference type="NCBIfam" id="NF005507">
    <property type="entry name" value="PRK07119.1"/>
    <property type="match status" value="1"/>
</dbReference>
<dbReference type="Gene3D" id="3.40.50.970">
    <property type="match status" value="1"/>
</dbReference>
<dbReference type="SUPFAM" id="SSF52922">
    <property type="entry name" value="TK C-terminal domain-like"/>
    <property type="match status" value="1"/>
</dbReference>
<organism evidence="4 5">
    <name type="scientific">Candidatus Scatousia excrementigallinarum</name>
    <dbReference type="NCBI Taxonomy" id="2840935"/>
    <lineage>
        <taxon>Bacteria</taxon>
        <taxon>Candidatus Scatousia</taxon>
    </lineage>
</organism>
<dbReference type="InterPro" id="IPR029061">
    <property type="entry name" value="THDP-binding"/>
</dbReference>
<dbReference type="InterPro" id="IPR052368">
    <property type="entry name" value="2-oxoacid_oxidoreductase"/>
</dbReference>
<dbReference type="PROSITE" id="PS51257">
    <property type="entry name" value="PROKAR_LIPOPROTEIN"/>
    <property type="match status" value="1"/>
</dbReference>
<dbReference type="Pfam" id="PF17147">
    <property type="entry name" value="PFOR_II"/>
    <property type="match status" value="1"/>
</dbReference>
<dbReference type="InterPro" id="IPR009014">
    <property type="entry name" value="Transketo_C/PFOR_II"/>
</dbReference>
<evidence type="ECO:0000259" key="3">
    <source>
        <dbReference type="Pfam" id="PF17147"/>
    </source>
</evidence>
<reference evidence="4" key="1">
    <citation type="submission" date="2020-10" db="EMBL/GenBank/DDBJ databases">
        <authorList>
            <person name="Gilroy R."/>
        </authorList>
    </citation>
    <scope>NUCLEOTIDE SEQUENCE</scope>
    <source>
        <strain evidence="4">6276</strain>
    </source>
</reference>
<evidence type="ECO:0000259" key="2">
    <source>
        <dbReference type="Pfam" id="PF01855"/>
    </source>
</evidence>
<evidence type="ECO:0000313" key="4">
    <source>
        <dbReference type="EMBL" id="HIS35781.1"/>
    </source>
</evidence>
<dbReference type="Proteomes" id="UP000823928">
    <property type="component" value="Unassembled WGS sequence"/>
</dbReference>
<evidence type="ECO:0000256" key="1">
    <source>
        <dbReference type="ARBA" id="ARBA00023002"/>
    </source>
</evidence>
<dbReference type="GO" id="GO:0016491">
    <property type="term" value="F:oxidoreductase activity"/>
    <property type="evidence" value="ECO:0007669"/>
    <property type="project" value="UniProtKB-KW"/>
</dbReference>
<gene>
    <name evidence="4" type="primary">vorB</name>
    <name evidence="4" type="ORF">IAC10_04025</name>
</gene>
<dbReference type="CDD" id="cd07034">
    <property type="entry name" value="TPP_PYR_PFOR_IOR-alpha_like"/>
    <property type="match status" value="1"/>
</dbReference>
<sequence length="358" mass="39264">MTECLVKNNKKVLIKGNYAIANAAVIAGCECYFGYPITPQSEIGEFMSGKMQELKRAYVSAESELAAINMVIGACSTGAKAMTSSSSCAVALMQEALSYAASDELPIVLISVMRGGPGLGNIYPSQGDYNQATVGGGNGDYKHIVLAPSTVQECVDLTYKAFYLAHKYRNPTILLADGLLGQMMEPVEFGEYPYPEIDNSGWALTGAKGRSGRVIRSYAPLAENQCKFLDKLFEKYKLIEENETQWEEFETEDAELIITCFGSPARNIKSAIKTCRKEGIKVGMLRPVTLFPFPSKRIAELAATARKFLDIEVNMGQMLKDVKLAVNGKVPVEFYNRPVGNPPEVDDIISEIKKQIKE</sequence>
<dbReference type="InterPro" id="IPR033412">
    <property type="entry name" value="PFOR_II"/>
</dbReference>
<name>A0A9D1JMD0_9BACT</name>
<proteinExistence type="predicted"/>
<dbReference type="PANTHER" id="PTHR43088">
    <property type="entry name" value="SUBUNIT OF PYRUVATE:FLAVODOXIN OXIDOREDUCTASE-RELATED"/>
    <property type="match status" value="1"/>
</dbReference>
<dbReference type="InterPro" id="IPR002880">
    <property type="entry name" value="Pyrv_Fd/Flavodoxin_OxRdtase_N"/>
</dbReference>
<feature type="domain" description="Pyruvate:ferredoxin oxidoreductase core" evidence="3">
    <location>
        <begin position="254"/>
        <end position="348"/>
    </location>
</feature>
<dbReference type="SUPFAM" id="SSF52518">
    <property type="entry name" value="Thiamin diphosphate-binding fold (THDP-binding)"/>
    <property type="match status" value="1"/>
</dbReference>
<dbReference type="Gene3D" id="3.40.50.920">
    <property type="match status" value="1"/>
</dbReference>
<feature type="domain" description="Pyruvate flavodoxin/ferredoxin oxidoreductase pyrimidine binding" evidence="2">
    <location>
        <begin position="23"/>
        <end position="190"/>
    </location>
</feature>